<organism evidence="2 3">
    <name type="scientific">Roridomyces roridus</name>
    <dbReference type="NCBI Taxonomy" id="1738132"/>
    <lineage>
        <taxon>Eukaryota</taxon>
        <taxon>Fungi</taxon>
        <taxon>Dikarya</taxon>
        <taxon>Basidiomycota</taxon>
        <taxon>Agaricomycotina</taxon>
        <taxon>Agaricomycetes</taxon>
        <taxon>Agaricomycetidae</taxon>
        <taxon>Agaricales</taxon>
        <taxon>Marasmiineae</taxon>
        <taxon>Mycenaceae</taxon>
        <taxon>Roridomyces</taxon>
    </lineage>
</organism>
<accession>A0AAD7FI35</accession>
<evidence type="ECO:0000256" key="1">
    <source>
        <dbReference type="SAM" id="Phobius"/>
    </source>
</evidence>
<keyword evidence="1" id="KW-1133">Transmembrane helix</keyword>
<feature type="transmembrane region" description="Helical" evidence="1">
    <location>
        <begin position="21"/>
        <end position="42"/>
    </location>
</feature>
<name>A0AAD7FI35_9AGAR</name>
<keyword evidence="1" id="KW-0812">Transmembrane</keyword>
<evidence type="ECO:0000313" key="2">
    <source>
        <dbReference type="EMBL" id="KAJ7625631.1"/>
    </source>
</evidence>
<evidence type="ECO:0000313" key="3">
    <source>
        <dbReference type="Proteomes" id="UP001221142"/>
    </source>
</evidence>
<gene>
    <name evidence="2" type="ORF">FB45DRAFT_921889</name>
</gene>
<keyword evidence="1" id="KW-0472">Membrane</keyword>
<sequence>MTGLSLVQTASAWRLRSANTLAVYFIALWLLITVVWLGTLLSRGNRYQQGAIHTHIICGLACFWILFVVAIVAEDSSVCSPSKLSCGLLTVLRILSWLPIVTGEFCNLDAVADHDPQCSLLYMQPTEELLF</sequence>
<dbReference type="EMBL" id="JARKIF010000012">
    <property type="protein sequence ID" value="KAJ7625631.1"/>
    <property type="molecule type" value="Genomic_DNA"/>
</dbReference>
<protein>
    <submittedName>
        <fullName evidence="2">Uncharacterized protein</fullName>
    </submittedName>
</protein>
<proteinExistence type="predicted"/>
<feature type="transmembrane region" description="Helical" evidence="1">
    <location>
        <begin position="54"/>
        <end position="73"/>
    </location>
</feature>
<keyword evidence="3" id="KW-1185">Reference proteome</keyword>
<dbReference type="AlphaFoldDB" id="A0AAD7FI35"/>
<reference evidence="2" key="1">
    <citation type="submission" date="2023-03" db="EMBL/GenBank/DDBJ databases">
        <title>Massive genome expansion in bonnet fungi (Mycena s.s.) driven by repeated elements and novel gene families across ecological guilds.</title>
        <authorList>
            <consortium name="Lawrence Berkeley National Laboratory"/>
            <person name="Harder C.B."/>
            <person name="Miyauchi S."/>
            <person name="Viragh M."/>
            <person name="Kuo A."/>
            <person name="Thoen E."/>
            <person name="Andreopoulos B."/>
            <person name="Lu D."/>
            <person name="Skrede I."/>
            <person name="Drula E."/>
            <person name="Henrissat B."/>
            <person name="Morin E."/>
            <person name="Kohler A."/>
            <person name="Barry K."/>
            <person name="LaButti K."/>
            <person name="Morin E."/>
            <person name="Salamov A."/>
            <person name="Lipzen A."/>
            <person name="Mereny Z."/>
            <person name="Hegedus B."/>
            <person name="Baldrian P."/>
            <person name="Stursova M."/>
            <person name="Weitz H."/>
            <person name="Taylor A."/>
            <person name="Grigoriev I.V."/>
            <person name="Nagy L.G."/>
            <person name="Martin F."/>
            <person name="Kauserud H."/>
        </authorList>
    </citation>
    <scope>NUCLEOTIDE SEQUENCE</scope>
    <source>
        <strain evidence="2">9284</strain>
    </source>
</reference>
<comment type="caution">
    <text evidence="2">The sequence shown here is derived from an EMBL/GenBank/DDBJ whole genome shotgun (WGS) entry which is preliminary data.</text>
</comment>
<dbReference type="Proteomes" id="UP001221142">
    <property type="component" value="Unassembled WGS sequence"/>
</dbReference>